<comment type="caution">
    <text evidence="1">The sequence shown here is derived from an EMBL/GenBank/DDBJ whole genome shotgun (WGS) entry which is preliminary data.</text>
</comment>
<dbReference type="EMBL" id="QRAY01000007">
    <property type="protein sequence ID" value="RDS59648.1"/>
    <property type="molecule type" value="Genomic_DNA"/>
</dbReference>
<proteinExistence type="predicted"/>
<keyword evidence="2" id="KW-1185">Reference proteome</keyword>
<name>A0ABX9I6B2_9LACO</name>
<evidence type="ECO:0000313" key="1">
    <source>
        <dbReference type="EMBL" id="RDS59648.1"/>
    </source>
</evidence>
<gene>
    <name evidence="1" type="ORF">DWV05_04805</name>
</gene>
<dbReference type="Proteomes" id="UP000254492">
    <property type="component" value="Unassembled WGS sequence"/>
</dbReference>
<accession>A0ABX9I6B2</accession>
<protein>
    <submittedName>
        <fullName evidence="1">Uncharacterized protein</fullName>
    </submittedName>
</protein>
<evidence type="ECO:0000313" key="2">
    <source>
        <dbReference type="Proteomes" id="UP000254492"/>
    </source>
</evidence>
<reference evidence="1 2" key="1">
    <citation type="submission" date="2018-07" db="EMBL/GenBank/DDBJ databases">
        <title>Genome-based reclassification of Weissella jogaejeotgali as Weissella thailandensis.</title>
        <authorList>
            <person name="Chun J."/>
            <person name="Kim B.-Y."/>
            <person name="Kwak M.-J."/>
        </authorList>
    </citation>
    <scope>NUCLEOTIDE SEQUENCE [LARGE SCALE GENOMIC DNA]</scope>
    <source>
        <strain evidence="1 2">KCTC 3751</strain>
    </source>
</reference>
<organism evidence="1 2">
    <name type="scientific">Weissella thailandensis</name>
    <dbReference type="NCBI Taxonomy" id="89061"/>
    <lineage>
        <taxon>Bacteria</taxon>
        <taxon>Bacillati</taxon>
        <taxon>Bacillota</taxon>
        <taxon>Bacilli</taxon>
        <taxon>Lactobacillales</taxon>
        <taxon>Lactobacillaceae</taxon>
        <taxon>Weissella</taxon>
    </lineage>
</organism>
<dbReference type="RefSeq" id="WP_115470945.1">
    <property type="nucleotide sequence ID" value="NZ_BJEC01000023.1"/>
</dbReference>
<sequence>MRVYYYFRDRQGWFKENYTQQGKLVWTRTPEIREAFRTDSYWLLQHHIVKQLEGYEYKVEKRDHYQNLI</sequence>